<accession>A0ABU0AQF5</accession>
<dbReference type="RefSeq" id="WP_307479656.1">
    <property type="nucleotide sequence ID" value="NZ_JAUSUB010000041.1"/>
</dbReference>
<dbReference type="Pfam" id="PF08863">
    <property type="entry name" value="YolD"/>
    <property type="match status" value="1"/>
</dbReference>
<reference evidence="1 2" key="1">
    <citation type="submission" date="2023-07" db="EMBL/GenBank/DDBJ databases">
        <title>Genomic Encyclopedia of Type Strains, Phase IV (KMG-IV): sequencing the most valuable type-strain genomes for metagenomic binning, comparative biology and taxonomic classification.</title>
        <authorList>
            <person name="Goeker M."/>
        </authorList>
    </citation>
    <scope>NUCLEOTIDE SEQUENCE [LARGE SCALE GENOMIC DNA]</scope>
    <source>
        <strain evidence="1 2">DSM 23494</strain>
    </source>
</reference>
<organism evidence="1 2">
    <name type="scientific">Cytobacillus purgationiresistens</name>
    <dbReference type="NCBI Taxonomy" id="863449"/>
    <lineage>
        <taxon>Bacteria</taxon>
        <taxon>Bacillati</taxon>
        <taxon>Bacillota</taxon>
        <taxon>Bacilli</taxon>
        <taxon>Bacillales</taxon>
        <taxon>Bacillaceae</taxon>
        <taxon>Cytobacillus</taxon>
    </lineage>
</organism>
<dbReference type="InterPro" id="IPR014962">
    <property type="entry name" value="YolD"/>
</dbReference>
<name>A0ABU0AQF5_9BACI</name>
<keyword evidence="2" id="KW-1185">Reference proteome</keyword>
<gene>
    <name evidence="1" type="ORF">J2S17_005414</name>
</gene>
<comment type="caution">
    <text evidence="1">The sequence shown here is derived from an EMBL/GenBank/DDBJ whole genome shotgun (WGS) entry which is preliminary data.</text>
</comment>
<proteinExistence type="predicted"/>
<evidence type="ECO:0000313" key="2">
    <source>
        <dbReference type="Proteomes" id="UP001238088"/>
    </source>
</evidence>
<sequence>MNLNVVLKNGSGAFFMVEQQALLKNFHEEDNKVLKPILDEQEMEQLGFLIMESLHYTLPIQITSWVDGYFEQIVGTVNKVDHLTKYIEIDKTEYKMRINIDNISNVKKV</sequence>
<dbReference type="PANTHER" id="PTHR40051:SF1">
    <property type="entry name" value="YOLD-LIKE FAMILY PROTEIN"/>
    <property type="match status" value="1"/>
</dbReference>
<dbReference type="EMBL" id="JAUSUB010000041">
    <property type="protein sequence ID" value="MDQ0273482.1"/>
    <property type="molecule type" value="Genomic_DNA"/>
</dbReference>
<evidence type="ECO:0008006" key="3">
    <source>
        <dbReference type="Google" id="ProtNLM"/>
    </source>
</evidence>
<dbReference type="PANTHER" id="PTHR40051">
    <property type="entry name" value="IG HYPOTHETICAL 15966"/>
    <property type="match status" value="1"/>
</dbReference>
<evidence type="ECO:0000313" key="1">
    <source>
        <dbReference type="EMBL" id="MDQ0273482.1"/>
    </source>
</evidence>
<protein>
    <recommendedName>
        <fullName evidence="3">YolD-like family protein</fullName>
    </recommendedName>
</protein>
<dbReference type="Proteomes" id="UP001238088">
    <property type="component" value="Unassembled WGS sequence"/>
</dbReference>